<dbReference type="InterPro" id="IPR008427">
    <property type="entry name" value="Extracellular_membr_CFEM_dom"/>
</dbReference>
<keyword evidence="5" id="KW-0336">GPI-anchor</keyword>
<keyword evidence="4" id="KW-0964">Secreted</keyword>
<comment type="similarity">
    <text evidence="3">Belongs to the RBT5 family.</text>
</comment>
<accession>A0A8H6CNH4</accession>
<evidence type="ECO:0000256" key="4">
    <source>
        <dbReference type="ARBA" id="ARBA00022525"/>
    </source>
</evidence>
<feature type="signal peptide" evidence="10">
    <location>
        <begin position="1"/>
        <end position="15"/>
    </location>
</feature>
<evidence type="ECO:0000256" key="6">
    <source>
        <dbReference type="ARBA" id="ARBA00022729"/>
    </source>
</evidence>
<keyword evidence="9" id="KW-0408">Iron</keyword>
<gene>
    <name evidence="12" type="ORF">HO133_008361</name>
</gene>
<dbReference type="GeneID" id="59336758"/>
<dbReference type="GO" id="GO:0005576">
    <property type="term" value="C:extracellular region"/>
    <property type="evidence" value="ECO:0007669"/>
    <property type="project" value="UniProtKB-SubCell"/>
</dbReference>
<comment type="subcellular location">
    <subcellularLocation>
        <location evidence="1">Membrane</location>
        <topology evidence="1">Lipid-anchor</topology>
        <topology evidence="1">GPI-anchor</topology>
    </subcellularLocation>
    <subcellularLocation>
        <location evidence="2">Secreted</location>
    </subcellularLocation>
</comment>
<evidence type="ECO:0000313" key="12">
    <source>
        <dbReference type="EMBL" id="KAF6226920.1"/>
    </source>
</evidence>
<sequence>MLVLAFIDLLSLAAAQGNITAGLAPCAISCLNNATAYSGCSEADTDSAIACTCFSPKFQQVIGPCIMHNCNEADFELLLQDATQLCAAVGGTPVDNAAAISSFSNEAGAAALYTSFEADGLASSRLAIASSQDIANSLQIEDGGAAPATTTGNTVSATVTPTGTSMAGTGNFGGPSSARTGTAAIAAFTGGVGGRGGVPVAAFGAIGVVVAGGVLL</sequence>
<reference evidence="12 13" key="1">
    <citation type="journal article" date="2020" name="Genomics">
        <title>Complete, high-quality genomes from long-read metagenomic sequencing of two wolf lichen thalli reveals enigmatic genome architecture.</title>
        <authorList>
            <person name="McKenzie S.K."/>
            <person name="Walston R.F."/>
            <person name="Allen J.L."/>
        </authorList>
    </citation>
    <scope>NUCLEOTIDE SEQUENCE [LARGE SCALE GENOMIC DNA]</scope>
    <source>
        <strain evidence="12">WasteWater1</strain>
    </source>
</reference>
<feature type="domain" description="CFEM" evidence="11">
    <location>
        <begin position="1"/>
        <end position="112"/>
    </location>
</feature>
<dbReference type="EMBL" id="JACCJB010000005">
    <property type="protein sequence ID" value="KAF6226920.1"/>
    <property type="molecule type" value="Genomic_DNA"/>
</dbReference>
<dbReference type="Pfam" id="PF05730">
    <property type="entry name" value="CFEM"/>
    <property type="match status" value="1"/>
</dbReference>
<evidence type="ECO:0000256" key="3">
    <source>
        <dbReference type="ARBA" id="ARBA00010031"/>
    </source>
</evidence>
<keyword evidence="5" id="KW-0325">Glycoprotein</keyword>
<dbReference type="RefSeq" id="XP_037155229.1">
    <property type="nucleotide sequence ID" value="XM_037299228.1"/>
</dbReference>
<evidence type="ECO:0000256" key="9">
    <source>
        <dbReference type="PROSITE-ProRule" id="PRU01356"/>
    </source>
</evidence>
<protein>
    <recommendedName>
        <fullName evidence="11">CFEM domain-containing protein</fullName>
    </recommendedName>
</protein>
<dbReference type="GO" id="GO:0046872">
    <property type="term" value="F:metal ion binding"/>
    <property type="evidence" value="ECO:0007669"/>
    <property type="project" value="UniProtKB-UniRule"/>
</dbReference>
<dbReference type="Proteomes" id="UP000593566">
    <property type="component" value="Unassembled WGS sequence"/>
</dbReference>
<feature type="disulfide bond" evidence="9">
    <location>
        <begin position="53"/>
        <end position="86"/>
    </location>
</feature>
<keyword evidence="8" id="KW-0449">Lipoprotein</keyword>
<dbReference type="AlphaFoldDB" id="A0A8H6CNH4"/>
<feature type="binding site" description="axial binding residue" evidence="9">
    <location>
        <position position="44"/>
    </location>
    <ligand>
        <name>heme</name>
        <dbReference type="ChEBI" id="CHEBI:30413"/>
    </ligand>
    <ligandPart>
        <name>Fe</name>
        <dbReference type="ChEBI" id="CHEBI:18248"/>
    </ligandPart>
</feature>
<keyword evidence="9" id="KW-0479">Metal-binding</keyword>
<evidence type="ECO:0000259" key="11">
    <source>
        <dbReference type="PROSITE" id="PS52012"/>
    </source>
</evidence>
<dbReference type="SMART" id="SM00747">
    <property type="entry name" value="CFEM"/>
    <property type="match status" value="1"/>
</dbReference>
<evidence type="ECO:0000256" key="1">
    <source>
        <dbReference type="ARBA" id="ARBA00004589"/>
    </source>
</evidence>
<comment type="caution">
    <text evidence="9">Lacks conserved residue(s) required for the propagation of feature annotation.</text>
</comment>
<keyword evidence="6 10" id="KW-0732">Signal</keyword>
<name>A0A8H6CNH4_9LECA</name>
<evidence type="ECO:0000256" key="7">
    <source>
        <dbReference type="ARBA" id="ARBA00023157"/>
    </source>
</evidence>
<evidence type="ECO:0000313" key="13">
    <source>
        <dbReference type="Proteomes" id="UP000593566"/>
    </source>
</evidence>
<evidence type="ECO:0000256" key="10">
    <source>
        <dbReference type="SAM" id="SignalP"/>
    </source>
</evidence>
<keyword evidence="13" id="KW-1185">Reference proteome</keyword>
<dbReference type="GO" id="GO:0098552">
    <property type="term" value="C:side of membrane"/>
    <property type="evidence" value="ECO:0007669"/>
    <property type="project" value="UniProtKB-KW"/>
</dbReference>
<comment type="caution">
    <text evidence="12">The sequence shown here is derived from an EMBL/GenBank/DDBJ whole genome shotgun (WGS) entry which is preliminary data.</text>
</comment>
<keyword evidence="9" id="KW-0349">Heme</keyword>
<dbReference type="PROSITE" id="PS52012">
    <property type="entry name" value="CFEM"/>
    <property type="match status" value="1"/>
</dbReference>
<proteinExistence type="inferred from homology"/>
<evidence type="ECO:0000256" key="8">
    <source>
        <dbReference type="ARBA" id="ARBA00023288"/>
    </source>
</evidence>
<keyword evidence="7 9" id="KW-1015">Disulfide bond</keyword>
<keyword evidence="5" id="KW-0472">Membrane</keyword>
<evidence type="ECO:0000256" key="2">
    <source>
        <dbReference type="ARBA" id="ARBA00004613"/>
    </source>
</evidence>
<evidence type="ECO:0000256" key="5">
    <source>
        <dbReference type="ARBA" id="ARBA00022622"/>
    </source>
</evidence>
<feature type="chain" id="PRO_5034117850" description="CFEM domain-containing protein" evidence="10">
    <location>
        <begin position="16"/>
        <end position="216"/>
    </location>
</feature>
<organism evidence="12 13">
    <name type="scientific">Letharia lupina</name>
    <dbReference type="NCBI Taxonomy" id="560253"/>
    <lineage>
        <taxon>Eukaryota</taxon>
        <taxon>Fungi</taxon>
        <taxon>Dikarya</taxon>
        <taxon>Ascomycota</taxon>
        <taxon>Pezizomycotina</taxon>
        <taxon>Lecanoromycetes</taxon>
        <taxon>OSLEUM clade</taxon>
        <taxon>Lecanoromycetidae</taxon>
        <taxon>Lecanorales</taxon>
        <taxon>Lecanorineae</taxon>
        <taxon>Parmeliaceae</taxon>
        <taxon>Letharia</taxon>
    </lineage>
</organism>